<gene>
    <name evidence="1" type="ORF">A6J77_000580</name>
</gene>
<accession>A0A2J9PLI5</accession>
<dbReference type="RefSeq" id="WP_083067616.1">
    <property type="nucleotide sequence ID" value="NZ_NBTM02000001.1"/>
</dbReference>
<organism evidence="1 2">
    <name type="scientific">Aerococcus viridans</name>
    <dbReference type="NCBI Taxonomy" id="1377"/>
    <lineage>
        <taxon>Bacteria</taxon>
        <taxon>Bacillati</taxon>
        <taxon>Bacillota</taxon>
        <taxon>Bacilli</taxon>
        <taxon>Lactobacillales</taxon>
        <taxon>Aerococcaceae</taxon>
        <taxon>Aerococcus</taxon>
    </lineage>
</organism>
<name>A0A2J9PLI5_9LACT</name>
<reference evidence="2" key="1">
    <citation type="submission" date="2017-12" db="EMBL/GenBank/DDBJ databases">
        <title>FDA dAtabase for Regulatory Grade micrObial Sequences (FDA-ARGOS): Supporting development and validation of Infectious Disease Dx tests.</title>
        <authorList>
            <person name="Hoffmann M."/>
            <person name="Allard M."/>
            <person name="Evans P."/>
            <person name="Brown E."/>
            <person name="Tallon L."/>
            <person name="Sadzewicz L."/>
            <person name="Sengamalay N."/>
            <person name="Ott S."/>
            <person name="Godinez A."/>
            <person name="Nagaraj S."/>
            <person name="Vavikolanu K."/>
            <person name="Aluvathingal J."/>
            <person name="Nadendla S."/>
            <person name="Sichtig H."/>
        </authorList>
    </citation>
    <scope>NUCLEOTIDE SEQUENCE [LARGE SCALE GENOMIC DNA]</scope>
    <source>
        <strain evidence="2">FDAARGOS_249</strain>
    </source>
</reference>
<comment type="caution">
    <text evidence="1">The sequence shown here is derived from an EMBL/GenBank/DDBJ whole genome shotgun (WGS) entry which is preliminary data.</text>
</comment>
<proteinExistence type="predicted"/>
<protein>
    <submittedName>
        <fullName evidence="1">Uncharacterized protein</fullName>
    </submittedName>
</protein>
<sequence length="112" mass="13178">MTLKSDIADVLKGLDYTWFYGNSMNAKFPFIRFNLGNNYADRLSNKKANRNIWYQVDVFTLTPLDVEDNNMLSEIENRLEQAGLFTTDWLEATDTDNNTNYPVYHYFLEVRS</sequence>
<evidence type="ECO:0000313" key="1">
    <source>
        <dbReference type="EMBL" id="PNL90840.1"/>
    </source>
</evidence>
<dbReference type="EMBL" id="NBTM02000001">
    <property type="protein sequence ID" value="PNL90840.1"/>
    <property type="molecule type" value="Genomic_DNA"/>
</dbReference>
<dbReference type="AlphaFoldDB" id="A0A2J9PLI5"/>
<dbReference type="Proteomes" id="UP000192813">
    <property type="component" value="Unassembled WGS sequence"/>
</dbReference>
<evidence type="ECO:0000313" key="2">
    <source>
        <dbReference type="Proteomes" id="UP000192813"/>
    </source>
</evidence>